<evidence type="ECO:0000313" key="13">
    <source>
        <dbReference type="Proteomes" id="UP000507222"/>
    </source>
</evidence>
<dbReference type="InterPro" id="IPR032675">
    <property type="entry name" value="LRR_dom_sf"/>
</dbReference>
<evidence type="ECO:0000256" key="10">
    <source>
        <dbReference type="SAM" id="SignalP"/>
    </source>
</evidence>
<evidence type="ECO:0000256" key="4">
    <source>
        <dbReference type="ARBA" id="ARBA00022729"/>
    </source>
</evidence>
<feature type="domain" description="Leucine-rich repeat-containing N-terminal plant-type" evidence="11">
    <location>
        <begin position="38"/>
        <end position="75"/>
    </location>
</feature>
<dbReference type="Pfam" id="PF08263">
    <property type="entry name" value="LRRNT_2"/>
    <property type="match status" value="1"/>
</dbReference>
<keyword evidence="9" id="KW-0325">Glycoprotein</keyword>
<evidence type="ECO:0000256" key="7">
    <source>
        <dbReference type="ARBA" id="ARBA00023136"/>
    </source>
</evidence>
<dbReference type="InterPro" id="IPR046956">
    <property type="entry name" value="RLP23-like"/>
</dbReference>
<feature type="chain" id="PRO_5026768626" description="Leucine-rich repeat-containing N-terminal plant-type domain-containing protein" evidence="10">
    <location>
        <begin position="26"/>
        <end position="126"/>
    </location>
</feature>
<keyword evidence="7" id="KW-0472">Membrane</keyword>
<accession>A0A6J5TZI2</accession>
<keyword evidence="2" id="KW-0433">Leucine-rich repeat</keyword>
<evidence type="ECO:0000256" key="8">
    <source>
        <dbReference type="ARBA" id="ARBA00023170"/>
    </source>
</evidence>
<dbReference type="PANTHER" id="PTHR48063">
    <property type="entry name" value="LRR RECEPTOR-LIKE KINASE"/>
    <property type="match status" value="1"/>
</dbReference>
<dbReference type="Gene3D" id="3.80.10.10">
    <property type="entry name" value="Ribonuclease Inhibitor"/>
    <property type="match status" value="1"/>
</dbReference>
<keyword evidence="6" id="KW-1133">Transmembrane helix</keyword>
<evidence type="ECO:0000256" key="2">
    <source>
        <dbReference type="ARBA" id="ARBA00022614"/>
    </source>
</evidence>
<evidence type="ECO:0000256" key="3">
    <source>
        <dbReference type="ARBA" id="ARBA00022692"/>
    </source>
</evidence>
<keyword evidence="5" id="KW-0677">Repeat</keyword>
<organism evidence="12 13">
    <name type="scientific">Prunus armeniaca</name>
    <name type="common">Apricot</name>
    <name type="synonym">Armeniaca vulgaris</name>
    <dbReference type="NCBI Taxonomy" id="36596"/>
    <lineage>
        <taxon>Eukaryota</taxon>
        <taxon>Viridiplantae</taxon>
        <taxon>Streptophyta</taxon>
        <taxon>Embryophyta</taxon>
        <taxon>Tracheophyta</taxon>
        <taxon>Spermatophyta</taxon>
        <taxon>Magnoliopsida</taxon>
        <taxon>eudicotyledons</taxon>
        <taxon>Gunneridae</taxon>
        <taxon>Pentapetalae</taxon>
        <taxon>rosids</taxon>
        <taxon>fabids</taxon>
        <taxon>Rosales</taxon>
        <taxon>Rosaceae</taxon>
        <taxon>Amygdaloideae</taxon>
        <taxon>Amygdaleae</taxon>
        <taxon>Prunus</taxon>
    </lineage>
</organism>
<keyword evidence="8" id="KW-0675">Receptor</keyword>
<dbReference type="PANTHER" id="PTHR48063:SF90">
    <property type="entry name" value="OS11G0565920 PROTEIN"/>
    <property type="match status" value="1"/>
</dbReference>
<reference evidence="12 13" key="1">
    <citation type="submission" date="2020-05" db="EMBL/GenBank/DDBJ databases">
        <authorList>
            <person name="Campoy J."/>
            <person name="Schneeberger K."/>
            <person name="Spophaly S."/>
        </authorList>
    </citation>
    <scope>NUCLEOTIDE SEQUENCE [LARGE SCALE GENOMIC DNA]</scope>
    <source>
        <strain evidence="12">PruArmRojPasFocal</strain>
    </source>
</reference>
<gene>
    <name evidence="12" type="ORF">CURHAP_LOCUS14797</name>
</gene>
<keyword evidence="4 10" id="KW-0732">Signal</keyword>
<evidence type="ECO:0000256" key="6">
    <source>
        <dbReference type="ARBA" id="ARBA00022989"/>
    </source>
</evidence>
<name>A0A6J5TZI2_PRUAR</name>
<evidence type="ECO:0000256" key="1">
    <source>
        <dbReference type="ARBA" id="ARBA00004479"/>
    </source>
</evidence>
<evidence type="ECO:0000313" key="12">
    <source>
        <dbReference type="EMBL" id="CAB4269326.1"/>
    </source>
</evidence>
<dbReference type="GO" id="GO:0016020">
    <property type="term" value="C:membrane"/>
    <property type="evidence" value="ECO:0007669"/>
    <property type="project" value="UniProtKB-SubCell"/>
</dbReference>
<sequence>MKIHHLINISHYLLLSLCLLGIGLATSTDVKAKSISIEEERKALVSFRQDLTDPSGRLSSWVGHDCCRWEGISCNNCTGHVSQIDLRNPYPYVWYDEEWDKLAYNKSCLGGNNSEINLEISNLLNT</sequence>
<dbReference type="AlphaFoldDB" id="A0A6J5TZI2"/>
<evidence type="ECO:0000256" key="9">
    <source>
        <dbReference type="ARBA" id="ARBA00023180"/>
    </source>
</evidence>
<evidence type="ECO:0000259" key="11">
    <source>
        <dbReference type="Pfam" id="PF08263"/>
    </source>
</evidence>
<feature type="signal peptide" evidence="10">
    <location>
        <begin position="1"/>
        <end position="25"/>
    </location>
</feature>
<comment type="subcellular location">
    <subcellularLocation>
        <location evidence="1">Membrane</location>
        <topology evidence="1">Single-pass type I membrane protein</topology>
    </subcellularLocation>
</comment>
<dbReference type="EMBL" id="CAEKDK010000002">
    <property type="protein sequence ID" value="CAB4269326.1"/>
    <property type="molecule type" value="Genomic_DNA"/>
</dbReference>
<proteinExistence type="predicted"/>
<protein>
    <recommendedName>
        <fullName evidence="11">Leucine-rich repeat-containing N-terminal plant-type domain-containing protein</fullName>
    </recommendedName>
</protein>
<evidence type="ECO:0000256" key="5">
    <source>
        <dbReference type="ARBA" id="ARBA00022737"/>
    </source>
</evidence>
<dbReference type="InterPro" id="IPR013210">
    <property type="entry name" value="LRR_N_plant-typ"/>
</dbReference>
<dbReference type="Proteomes" id="UP000507222">
    <property type="component" value="Unassembled WGS sequence"/>
</dbReference>
<keyword evidence="3" id="KW-0812">Transmembrane</keyword>